<feature type="region of interest" description="Disordered" evidence="1">
    <location>
        <begin position="26"/>
        <end position="186"/>
    </location>
</feature>
<feature type="compositionally biased region" description="Polar residues" evidence="1">
    <location>
        <begin position="219"/>
        <end position="233"/>
    </location>
</feature>
<reference evidence="3" key="1">
    <citation type="journal article" date="2002" name="Science">
        <title>The draft genome of Ciona intestinalis: insights into chordate and vertebrate origins.</title>
        <authorList>
            <person name="Dehal P."/>
            <person name="Satou Y."/>
            <person name="Campbell R.K."/>
            <person name="Chapman J."/>
            <person name="Degnan B."/>
            <person name="De Tomaso A."/>
            <person name="Davidson B."/>
            <person name="Di Gregorio A."/>
            <person name="Gelpke M."/>
            <person name="Goodstein D.M."/>
            <person name="Harafuji N."/>
            <person name="Hastings K.E."/>
            <person name="Ho I."/>
            <person name="Hotta K."/>
            <person name="Huang W."/>
            <person name="Kawashima T."/>
            <person name="Lemaire P."/>
            <person name="Martinez D."/>
            <person name="Meinertzhagen I.A."/>
            <person name="Necula S."/>
            <person name="Nonaka M."/>
            <person name="Putnam N."/>
            <person name="Rash S."/>
            <person name="Saiga H."/>
            <person name="Satake M."/>
            <person name="Terry A."/>
            <person name="Yamada L."/>
            <person name="Wang H.G."/>
            <person name="Awazu S."/>
            <person name="Azumi K."/>
            <person name="Boore J."/>
            <person name="Branno M."/>
            <person name="Chin-Bow S."/>
            <person name="DeSantis R."/>
            <person name="Doyle S."/>
            <person name="Francino P."/>
            <person name="Keys D.N."/>
            <person name="Haga S."/>
            <person name="Hayashi H."/>
            <person name="Hino K."/>
            <person name="Imai K.S."/>
            <person name="Inaba K."/>
            <person name="Kano S."/>
            <person name="Kobayashi K."/>
            <person name="Kobayashi M."/>
            <person name="Lee B.I."/>
            <person name="Makabe K.W."/>
            <person name="Manohar C."/>
            <person name="Matassi G."/>
            <person name="Medina M."/>
            <person name="Mochizuki Y."/>
            <person name="Mount S."/>
            <person name="Morishita T."/>
            <person name="Miura S."/>
            <person name="Nakayama A."/>
            <person name="Nishizaka S."/>
            <person name="Nomoto H."/>
            <person name="Ohta F."/>
            <person name="Oishi K."/>
            <person name="Rigoutsos I."/>
            <person name="Sano M."/>
            <person name="Sasaki A."/>
            <person name="Sasakura Y."/>
            <person name="Shoguchi E."/>
            <person name="Shin-i T."/>
            <person name="Spagnuolo A."/>
            <person name="Stainier D."/>
            <person name="Suzuki M.M."/>
            <person name="Tassy O."/>
            <person name="Takatori N."/>
            <person name="Tokuoka M."/>
            <person name="Yagi K."/>
            <person name="Yoshizaki F."/>
            <person name="Wada S."/>
            <person name="Zhang C."/>
            <person name="Hyatt P.D."/>
            <person name="Larimer F."/>
            <person name="Detter C."/>
            <person name="Doggett N."/>
            <person name="Glavina T."/>
            <person name="Hawkins T."/>
            <person name="Richardson P."/>
            <person name="Lucas S."/>
            <person name="Kohara Y."/>
            <person name="Levine M."/>
            <person name="Satoh N."/>
            <person name="Rokhsar D.S."/>
        </authorList>
    </citation>
    <scope>NUCLEOTIDE SEQUENCE [LARGE SCALE GENOMIC DNA]</scope>
</reference>
<proteinExistence type="predicted"/>
<name>F6YAK0_CIOIN</name>
<dbReference type="AlphaFoldDB" id="F6YAK0"/>
<dbReference type="EMBL" id="EAAA01001256">
    <property type="status" value="NOT_ANNOTATED_CDS"/>
    <property type="molecule type" value="Genomic_DNA"/>
</dbReference>
<evidence type="ECO:0000313" key="3">
    <source>
        <dbReference type="Proteomes" id="UP000008144"/>
    </source>
</evidence>
<sequence length="348" mass="38188">MLPVRKHPAKRDGYTLHLLQNLKLEKSKSLEKDSAQSPAETAPPELYAIIPDPVPQEDETQTPEPSPTIDLPQLLPRIAQKPTQQPRPVRSPRIKAKPRPTAPPPPRPPGPPPQRPITADVSPTNKPEKPRKPSTDSVKTPPARPPPPSAQKIFASKIRPKRSDSELHISPVKLPSPLKTKVTSSPIIQYPEQPKIISDQAFADVDDVTYSAIPDWSGDSFSTDTSEDNSFTESVGGAKETPKKKKLSLGTLASSVSTLRMKLGRHKSRDVIAEASPYSTASDVEPKGFEGVAEGVYAGIDDYSVNYNENWNSNETSDYKGDVYLAATENRSFVYAELDHTNFVDDGY</sequence>
<dbReference type="HOGENOM" id="CLU_796820_0_0_1"/>
<reference evidence="2" key="3">
    <citation type="submission" date="2025-08" db="UniProtKB">
        <authorList>
            <consortium name="Ensembl"/>
        </authorList>
    </citation>
    <scope>IDENTIFICATION</scope>
</reference>
<dbReference type="Ensembl" id="ENSCINT00000026397.2">
    <property type="protein sequence ID" value="ENSCINP00000026151.2"/>
    <property type="gene ID" value="ENSCING00000014462.2"/>
</dbReference>
<dbReference type="InParanoid" id="F6YAK0"/>
<feature type="region of interest" description="Disordered" evidence="1">
    <location>
        <begin position="214"/>
        <end position="244"/>
    </location>
</feature>
<dbReference type="Proteomes" id="UP000008144">
    <property type="component" value="Chromosome 14"/>
</dbReference>
<protein>
    <submittedName>
        <fullName evidence="2">Uncharacterized protein</fullName>
    </submittedName>
</protein>
<organism evidence="2 3">
    <name type="scientific">Ciona intestinalis</name>
    <name type="common">Transparent sea squirt</name>
    <name type="synonym">Ascidia intestinalis</name>
    <dbReference type="NCBI Taxonomy" id="7719"/>
    <lineage>
        <taxon>Eukaryota</taxon>
        <taxon>Metazoa</taxon>
        <taxon>Chordata</taxon>
        <taxon>Tunicata</taxon>
        <taxon>Ascidiacea</taxon>
        <taxon>Phlebobranchia</taxon>
        <taxon>Cionidae</taxon>
        <taxon>Ciona</taxon>
    </lineage>
</organism>
<keyword evidence="3" id="KW-1185">Reference proteome</keyword>
<accession>F6YAK0</accession>
<evidence type="ECO:0000256" key="1">
    <source>
        <dbReference type="SAM" id="MobiDB-lite"/>
    </source>
</evidence>
<evidence type="ECO:0000313" key="2">
    <source>
        <dbReference type="Ensembl" id="ENSCINP00000026151.2"/>
    </source>
</evidence>
<reference evidence="2" key="2">
    <citation type="journal article" date="2008" name="Genome Biol.">
        <title>Improved genome assembly and evidence-based global gene model set for the chordate Ciona intestinalis: new insight into intron and operon populations.</title>
        <authorList>
            <person name="Satou Y."/>
            <person name="Mineta K."/>
            <person name="Ogasawara M."/>
            <person name="Sasakura Y."/>
            <person name="Shoguchi E."/>
            <person name="Ueno K."/>
            <person name="Yamada L."/>
            <person name="Matsumoto J."/>
            <person name="Wasserscheid J."/>
            <person name="Dewar K."/>
            <person name="Wiley G.B."/>
            <person name="Macmil S.L."/>
            <person name="Roe B.A."/>
            <person name="Zeller R.W."/>
            <person name="Hastings K.E."/>
            <person name="Lemaire P."/>
            <person name="Lindquist E."/>
            <person name="Endo T."/>
            <person name="Hotta K."/>
            <person name="Inaba K."/>
        </authorList>
    </citation>
    <scope>NUCLEOTIDE SEQUENCE [LARGE SCALE GENOMIC DNA]</scope>
    <source>
        <strain evidence="2">wild type</strain>
    </source>
</reference>
<reference evidence="2" key="4">
    <citation type="submission" date="2025-09" db="UniProtKB">
        <authorList>
            <consortium name="Ensembl"/>
        </authorList>
    </citation>
    <scope>IDENTIFICATION</scope>
</reference>
<feature type="compositionally biased region" description="Pro residues" evidence="1">
    <location>
        <begin position="100"/>
        <end position="115"/>
    </location>
</feature>